<gene>
    <name evidence="2" type="ORF">KZH69_11480</name>
</gene>
<keyword evidence="1" id="KW-1133">Transmembrane helix</keyword>
<evidence type="ECO:0000313" key="3">
    <source>
        <dbReference type="Proteomes" id="UP000812031"/>
    </source>
</evidence>
<proteinExistence type="predicted"/>
<feature type="transmembrane region" description="Helical" evidence="1">
    <location>
        <begin position="63"/>
        <end position="90"/>
    </location>
</feature>
<organism evidence="2 3">
    <name type="scientific">Flavobacterium taihuense</name>
    <dbReference type="NCBI Taxonomy" id="2857508"/>
    <lineage>
        <taxon>Bacteria</taxon>
        <taxon>Pseudomonadati</taxon>
        <taxon>Bacteroidota</taxon>
        <taxon>Flavobacteriia</taxon>
        <taxon>Flavobacteriales</taxon>
        <taxon>Flavobacteriaceae</taxon>
        <taxon>Flavobacterium</taxon>
    </lineage>
</organism>
<reference evidence="2 3" key="1">
    <citation type="submission" date="2021-07" db="EMBL/GenBank/DDBJ databases">
        <title>Flavobacterium sp. nov. isolated from sediment on the Taihu Lake.</title>
        <authorList>
            <person name="Qu J.-H."/>
        </authorList>
    </citation>
    <scope>NUCLEOTIDE SEQUENCE [LARGE SCALE GENOMIC DNA]</scope>
    <source>
        <strain evidence="2 3">NAS39</strain>
    </source>
</reference>
<evidence type="ECO:0000256" key="1">
    <source>
        <dbReference type="SAM" id="Phobius"/>
    </source>
</evidence>
<dbReference type="EMBL" id="JAHWYN010000009">
    <property type="protein sequence ID" value="MBW4361106.1"/>
    <property type="molecule type" value="Genomic_DNA"/>
</dbReference>
<sequence length="145" mass="16329">MKVKKEIKNGYFIFITIGTYFLLMEFLGLSHLFYLRLLNVFFIIYAVNDTLQSRIAHGKKKFVPNALAALVTSAVGVSLSIAGLLIYSYLRGGDAYIHNLSETFLFGGHPSINIYCFSLFFEGIASSVIVTLLLMLYYNDKFIAD</sequence>
<keyword evidence="1" id="KW-0472">Membrane</keyword>
<accession>A0ABS6XWQ4</accession>
<protein>
    <recommendedName>
        <fullName evidence="4">DUF4199 domain-containing protein</fullName>
    </recommendedName>
</protein>
<feature type="transmembrane region" description="Helical" evidence="1">
    <location>
        <begin position="112"/>
        <end position="138"/>
    </location>
</feature>
<dbReference type="Proteomes" id="UP000812031">
    <property type="component" value="Unassembled WGS sequence"/>
</dbReference>
<dbReference type="RefSeq" id="WP_219317589.1">
    <property type="nucleotide sequence ID" value="NZ_JAHWYN010000009.1"/>
</dbReference>
<keyword evidence="1" id="KW-0812">Transmembrane</keyword>
<feature type="transmembrane region" description="Helical" evidence="1">
    <location>
        <begin position="9"/>
        <end position="27"/>
    </location>
</feature>
<keyword evidence="3" id="KW-1185">Reference proteome</keyword>
<name>A0ABS6XWQ4_9FLAO</name>
<evidence type="ECO:0000313" key="2">
    <source>
        <dbReference type="EMBL" id="MBW4361106.1"/>
    </source>
</evidence>
<evidence type="ECO:0008006" key="4">
    <source>
        <dbReference type="Google" id="ProtNLM"/>
    </source>
</evidence>
<comment type="caution">
    <text evidence="2">The sequence shown here is derived from an EMBL/GenBank/DDBJ whole genome shotgun (WGS) entry which is preliminary data.</text>
</comment>